<evidence type="ECO:0000313" key="2">
    <source>
        <dbReference type="Proteomes" id="UP000008540"/>
    </source>
</evidence>
<accession>Q4KHV9</accession>
<dbReference type="HOGENOM" id="CLU_3331726_0_0_6"/>
<protein>
    <submittedName>
        <fullName evidence="1">Uncharacterized protein</fullName>
    </submittedName>
</protein>
<dbReference type="EMBL" id="CP000076">
    <property type="protein sequence ID" value="AAY90330.1"/>
    <property type="molecule type" value="Genomic_DNA"/>
</dbReference>
<sequence length="38" mass="3962">MGQASAALVRGAPLPEHLTRFGLTPAMLSPARLDRTTG</sequence>
<dbReference type="Proteomes" id="UP000008540">
    <property type="component" value="Chromosome"/>
</dbReference>
<dbReference type="KEGG" id="pfl:PFL_1043"/>
<proteinExistence type="predicted"/>
<organism evidence="1 2">
    <name type="scientific">Pseudomonas fluorescens (strain ATCC BAA-477 / NRRL B-23932 / Pf-5)</name>
    <dbReference type="NCBI Taxonomy" id="220664"/>
    <lineage>
        <taxon>Bacteria</taxon>
        <taxon>Pseudomonadati</taxon>
        <taxon>Pseudomonadota</taxon>
        <taxon>Gammaproteobacteria</taxon>
        <taxon>Pseudomonadales</taxon>
        <taxon>Pseudomonadaceae</taxon>
        <taxon>Pseudomonas</taxon>
    </lineage>
</organism>
<reference evidence="1 2" key="1">
    <citation type="journal article" date="2005" name="Nat. Biotechnol.">
        <title>Complete genome sequence of the plant commensal Pseudomonas fluorescens Pf-5.</title>
        <authorList>
            <person name="Paulsen I.T."/>
            <person name="Press C.M."/>
            <person name="Ravel J."/>
            <person name="Kobayashi D.Y."/>
            <person name="Myers G.S."/>
            <person name="Mavrodi D.V."/>
            <person name="DeBoy R.T."/>
            <person name="Seshadri R."/>
            <person name="Ren Q."/>
            <person name="Madupu R."/>
            <person name="Dodson R.J."/>
            <person name="Durkin A.S."/>
            <person name="Brinkac L.M."/>
            <person name="Daugherty S.C."/>
            <person name="Sullivan S.A."/>
            <person name="Rosovitz M.J."/>
            <person name="Gwinn M.L."/>
            <person name="Zhou L."/>
            <person name="Schneider D.J."/>
            <person name="Cartinhour S.W."/>
            <person name="Nelson W.C."/>
            <person name="Weidman J."/>
            <person name="Watkins K."/>
            <person name="Tran K."/>
            <person name="Khouri H."/>
            <person name="Pierson E.A."/>
            <person name="Pierson L.S.III."/>
            <person name="Thomashow L.S."/>
            <person name="Loper J.E."/>
        </authorList>
    </citation>
    <scope>NUCLEOTIDE SEQUENCE [LARGE SCALE GENOMIC DNA]</scope>
    <source>
        <strain evidence="2">ATCC BAA-477 / NRRL B-23932 / Pf-5</strain>
    </source>
</reference>
<dbReference type="AlphaFoldDB" id="Q4KHV9"/>
<gene>
    <name evidence="1" type="ordered locus">PFL_1043</name>
</gene>
<name>Q4KHV9_PSEF5</name>
<evidence type="ECO:0000313" key="1">
    <source>
        <dbReference type="EMBL" id="AAY90330.1"/>
    </source>
</evidence>